<proteinExistence type="predicted"/>
<evidence type="ECO:0000256" key="2">
    <source>
        <dbReference type="SAM" id="SignalP"/>
    </source>
</evidence>
<feature type="signal peptide" evidence="2">
    <location>
        <begin position="1"/>
        <end position="21"/>
    </location>
</feature>
<dbReference type="Gene3D" id="2.60.40.2360">
    <property type="entry name" value="Intracellular proteinase inhibitor BsuPI"/>
    <property type="match status" value="1"/>
</dbReference>
<dbReference type="InterPro" id="IPR020481">
    <property type="entry name" value="Intracell_prot_inh_BsuPI"/>
</dbReference>
<comment type="caution">
    <text evidence="4">The sequence shown here is derived from an EMBL/GenBank/DDBJ whole genome shotgun (WGS) entry which is preliminary data.</text>
</comment>
<keyword evidence="2" id="KW-0732">Signal</keyword>
<feature type="compositionally biased region" description="Polar residues" evidence="1">
    <location>
        <begin position="30"/>
        <end position="40"/>
    </location>
</feature>
<sequence>MKGRSWVLFPLFLLMTASVMAACGQGGNDGTNSEKSQQSEENIESGGNDVIEYEGLSYKTEAEEVNDQLVVRLKLENITEDEKTVTFPSGHQFDVIIKDESGSKLYDFAEGMMFTQALIAEEISPGEELVFEVEWNKSEADFSSLTIETKLNIYEIDNEEVENTPFKLTFKKE</sequence>
<dbReference type="InterPro" id="IPR038144">
    <property type="entry name" value="IPI"/>
</dbReference>
<evidence type="ECO:0000259" key="3">
    <source>
        <dbReference type="Pfam" id="PF12690"/>
    </source>
</evidence>
<dbReference type="EMBL" id="JABXYM010000001">
    <property type="protein sequence ID" value="MCR6095735.1"/>
    <property type="molecule type" value="Genomic_DNA"/>
</dbReference>
<keyword evidence="5" id="KW-1185">Reference proteome</keyword>
<evidence type="ECO:0000313" key="4">
    <source>
        <dbReference type="EMBL" id="MCR6095735.1"/>
    </source>
</evidence>
<evidence type="ECO:0000313" key="5">
    <source>
        <dbReference type="Proteomes" id="UP001057753"/>
    </source>
</evidence>
<feature type="chain" id="PRO_5040399849" description="Intracellular proteinase inhibitor BsuPI domain-containing protein" evidence="2">
    <location>
        <begin position="22"/>
        <end position="173"/>
    </location>
</feature>
<gene>
    <name evidence="4" type="ORF">HXA33_04190</name>
</gene>
<dbReference type="PROSITE" id="PS51257">
    <property type="entry name" value="PROKAR_LIPOPROTEIN"/>
    <property type="match status" value="1"/>
</dbReference>
<protein>
    <recommendedName>
        <fullName evidence="3">Intracellular proteinase inhibitor BsuPI domain-containing protein</fullName>
    </recommendedName>
</protein>
<dbReference type="Proteomes" id="UP001057753">
    <property type="component" value="Unassembled WGS sequence"/>
</dbReference>
<dbReference type="RefSeq" id="WP_257820481.1">
    <property type="nucleotide sequence ID" value="NZ_JABXYM010000001.1"/>
</dbReference>
<dbReference type="AlphaFoldDB" id="A0A9Q4B054"/>
<dbReference type="Pfam" id="PF12690">
    <property type="entry name" value="BsuPI"/>
    <property type="match status" value="1"/>
</dbReference>
<reference evidence="4" key="1">
    <citation type="submission" date="2020-06" db="EMBL/GenBank/DDBJ databases">
        <title>Insight into the genomes of haloalkaliphilic bacilli from Kenyan soda lakes.</title>
        <authorList>
            <person name="Mwirichia R."/>
            <person name="Villamizar G.C."/>
            <person name="Poehlein A."/>
            <person name="Mugweru J."/>
            <person name="Kipnyargis A."/>
            <person name="Kiplimo D."/>
            <person name="Orwa P."/>
            <person name="Daniel R."/>
        </authorList>
    </citation>
    <scope>NUCLEOTIDE SEQUENCE</scope>
    <source>
        <strain evidence="4">B1096_S55</strain>
    </source>
</reference>
<accession>A0A9Q4B054</accession>
<name>A0A9Q4B054_SALAG</name>
<feature type="domain" description="Intracellular proteinase inhibitor BsuPI" evidence="3">
    <location>
        <begin position="57"/>
        <end position="140"/>
    </location>
</feature>
<feature type="region of interest" description="Disordered" evidence="1">
    <location>
        <begin position="26"/>
        <end position="46"/>
    </location>
</feature>
<evidence type="ECO:0000256" key="1">
    <source>
        <dbReference type="SAM" id="MobiDB-lite"/>
    </source>
</evidence>
<organism evidence="4 5">
    <name type="scientific">Salipaludibacillus agaradhaerens</name>
    <name type="common">Bacillus agaradhaerens</name>
    <dbReference type="NCBI Taxonomy" id="76935"/>
    <lineage>
        <taxon>Bacteria</taxon>
        <taxon>Bacillati</taxon>
        <taxon>Bacillota</taxon>
        <taxon>Bacilli</taxon>
        <taxon>Bacillales</taxon>
        <taxon>Bacillaceae</taxon>
    </lineage>
</organism>